<sequence>MALHRDGLCDVRPRSSTEAAEVTVTAALCTKKNAKEGKRYSEKVRLWSWPGRTTVPAHTHTSTVIRESCSSFLAHKRHSSSRAQEWFKPLRMNEEDDDPFPVLRVGKVPGKWPMSLESLESLVVS</sequence>
<keyword evidence="2" id="KW-1185">Reference proteome</keyword>
<name>A0AAV2IXN4_KNICA</name>
<evidence type="ECO:0000313" key="1">
    <source>
        <dbReference type="EMBL" id="CAL1569290.1"/>
    </source>
</evidence>
<proteinExistence type="predicted"/>
<organism evidence="1 2">
    <name type="scientific">Knipowitschia caucasica</name>
    <name type="common">Caucasian dwarf goby</name>
    <name type="synonym">Pomatoschistus caucasicus</name>
    <dbReference type="NCBI Taxonomy" id="637954"/>
    <lineage>
        <taxon>Eukaryota</taxon>
        <taxon>Metazoa</taxon>
        <taxon>Chordata</taxon>
        <taxon>Craniata</taxon>
        <taxon>Vertebrata</taxon>
        <taxon>Euteleostomi</taxon>
        <taxon>Actinopterygii</taxon>
        <taxon>Neopterygii</taxon>
        <taxon>Teleostei</taxon>
        <taxon>Neoteleostei</taxon>
        <taxon>Acanthomorphata</taxon>
        <taxon>Gobiaria</taxon>
        <taxon>Gobiiformes</taxon>
        <taxon>Gobioidei</taxon>
        <taxon>Gobiidae</taxon>
        <taxon>Gobiinae</taxon>
        <taxon>Knipowitschia</taxon>
    </lineage>
</organism>
<dbReference type="Proteomes" id="UP001497482">
    <property type="component" value="Chromosome 1"/>
</dbReference>
<protein>
    <submittedName>
        <fullName evidence="1">Uncharacterized protein</fullName>
    </submittedName>
</protein>
<accession>A0AAV2IXN4</accession>
<gene>
    <name evidence="1" type="ORF">KC01_LOCUS1749</name>
</gene>
<dbReference type="EMBL" id="OZ035823">
    <property type="protein sequence ID" value="CAL1569290.1"/>
    <property type="molecule type" value="Genomic_DNA"/>
</dbReference>
<evidence type="ECO:0000313" key="2">
    <source>
        <dbReference type="Proteomes" id="UP001497482"/>
    </source>
</evidence>
<dbReference type="AlphaFoldDB" id="A0AAV2IXN4"/>
<reference evidence="1 2" key="1">
    <citation type="submission" date="2024-04" db="EMBL/GenBank/DDBJ databases">
        <authorList>
            <person name="Waldvogel A.-M."/>
            <person name="Schoenle A."/>
        </authorList>
    </citation>
    <scope>NUCLEOTIDE SEQUENCE [LARGE SCALE GENOMIC DNA]</scope>
</reference>